<dbReference type="PANTHER" id="PTHR46644:SF2">
    <property type="entry name" value="DNA REPAIR PROTEIN XRCC2"/>
    <property type="match status" value="1"/>
</dbReference>
<feature type="region of interest" description="Disordered" evidence="1">
    <location>
        <begin position="379"/>
        <end position="398"/>
    </location>
</feature>
<organism evidence="2 3">
    <name type="scientific">Chlamydomonas incerta</name>
    <dbReference type="NCBI Taxonomy" id="51695"/>
    <lineage>
        <taxon>Eukaryota</taxon>
        <taxon>Viridiplantae</taxon>
        <taxon>Chlorophyta</taxon>
        <taxon>core chlorophytes</taxon>
        <taxon>Chlorophyceae</taxon>
        <taxon>CS clade</taxon>
        <taxon>Chlamydomonadales</taxon>
        <taxon>Chlamydomonadaceae</taxon>
        <taxon>Chlamydomonas</taxon>
    </lineage>
</organism>
<dbReference type="Proteomes" id="UP000650467">
    <property type="component" value="Unassembled WGS sequence"/>
</dbReference>
<sequence>MPTAVIATVNAVPADIVALLSFNETGAQFFRRVQQERVLTGLQSIDSNVVLRPGVVLEVAGPPGSGKTELLLSVLLNVLVAPYLEPAAWVVRQQGQQQLQAGLQDPRAAGGGGGGGGGGGAGGAAHSPAWLPPPPPGAGQVVLLDLDGKFDIGRLAQLLNNQLQPLRADVARMRLATAQQQQQQRQQMGGRGPPAAGAGPGPPHQQQGQQQQQWGGVEAGTLGEEELLTEAQVANELLSRLHVVRCSSSMQLLAALVTMPARLEAWQAAGVGCRLLLLDNVGAHYWRDKAARNVAPPGGAGSAAGAAGGGGGAATPYHAQHHQHMPPPPSQQQHTPAQQQQLQQGRPGGAAIAARLQLLARKFRLPVIATKAAAVTARGLGGDGDWQAPDGGTDSWGPRPPGSVQLQQREFMPMPWQNVVTHRLLLYPRGVTNSGPAATGAAGAGATQSRTPVTTVWAELQGTAGAGAAAGAAGAAGGAAGGGTAGPGTPGGRTGGRCLSRLVIALAAMIEI</sequence>
<proteinExistence type="predicted"/>
<feature type="region of interest" description="Disordered" evidence="1">
    <location>
        <begin position="101"/>
        <end position="136"/>
    </location>
</feature>
<evidence type="ECO:0008006" key="4">
    <source>
        <dbReference type="Google" id="ProtNLM"/>
    </source>
</evidence>
<dbReference type="SUPFAM" id="SSF52540">
    <property type="entry name" value="P-loop containing nucleoside triphosphate hydrolases"/>
    <property type="match status" value="1"/>
</dbReference>
<dbReference type="EMBL" id="JAEHOC010000008">
    <property type="protein sequence ID" value="KAG2439575.1"/>
    <property type="molecule type" value="Genomic_DNA"/>
</dbReference>
<feature type="compositionally biased region" description="Gly residues" evidence="1">
    <location>
        <begin position="298"/>
        <end position="313"/>
    </location>
</feature>
<protein>
    <recommendedName>
        <fullName evidence="4">DNA recombination and repair protein Rad51-like C-terminal domain-containing protein</fullName>
    </recommendedName>
</protein>
<feature type="region of interest" description="Disordered" evidence="1">
    <location>
        <begin position="295"/>
        <end position="349"/>
    </location>
</feature>
<feature type="compositionally biased region" description="Low complexity" evidence="1">
    <location>
        <begin position="204"/>
        <end position="215"/>
    </location>
</feature>
<dbReference type="InterPro" id="IPR027417">
    <property type="entry name" value="P-loop_NTPase"/>
</dbReference>
<name>A0A835TIU7_CHLIN</name>
<feature type="region of interest" description="Disordered" evidence="1">
    <location>
        <begin position="472"/>
        <end position="494"/>
    </location>
</feature>
<dbReference type="Gene3D" id="3.40.50.300">
    <property type="entry name" value="P-loop containing nucleotide triphosphate hydrolases"/>
    <property type="match status" value="1"/>
</dbReference>
<feature type="compositionally biased region" description="Low complexity" evidence="1">
    <location>
        <begin position="331"/>
        <end position="349"/>
    </location>
</feature>
<feature type="region of interest" description="Disordered" evidence="1">
    <location>
        <begin position="175"/>
        <end position="215"/>
    </location>
</feature>
<dbReference type="AlphaFoldDB" id="A0A835TIU7"/>
<dbReference type="GO" id="GO:0005657">
    <property type="term" value="C:replication fork"/>
    <property type="evidence" value="ECO:0007669"/>
    <property type="project" value="InterPro"/>
</dbReference>
<keyword evidence="3" id="KW-1185">Reference proteome</keyword>
<feature type="compositionally biased region" description="Gly residues" evidence="1">
    <location>
        <begin position="109"/>
        <end position="123"/>
    </location>
</feature>
<feature type="compositionally biased region" description="Gly residues" evidence="1">
    <location>
        <begin position="474"/>
        <end position="494"/>
    </location>
</feature>
<dbReference type="OrthoDB" id="420422at2759"/>
<accession>A0A835TIU7</accession>
<comment type="caution">
    <text evidence="2">The sequence shown here is derived from an EMBL/GenBank/DDBJ whole genome shotgun (WGS) entry which is preliminary data.</text>
</comment>
<dbReference type="InterPro" id="IPR030547">
    <property type="entry name" value="XRCC2"/>
</dbReference>
<evidence type="ECO:0000256" key="1">
    <source>
        <dbReference type="SAM" id="MobiDB-lite"/>
    </source>
</evidence>
<reference evidence="2" key="1">
    <citation type="journal article" date="2020" name="bioRxiv">
        <title>Comparative genomics of Chlamydomonas.</title>
        <authorList>
            <person name="Craig R.J."/>
            <person name="Hasan A.R."/>
            <person name="Ness R.W."/>
            <person name="Keightley P.D."/>
        </authorList>
    </citation>
    <scope>NUCLEOTIDE SEQUENCE</scope>
    <source>
        <strain evidence="2">SAG 7.73</strain>
    </source>
</reference>
<gene>
    <name evidence="2" type="ORF">HXX76_004927</name>
</gene>
<dbReference type="GO" id="GO:0000724">
    <property type="term" value="P:double-strand break repair via homologous recombination"/>
    <property type="evidence" value="ECO:0007669"/>
    <property type="project" value="InterPro"/>
</dbReference>
<dbReference type="PANTHER" id="PTHR46644">
    <property type="entry name" value="DNA REPAIR PROTEIN XRCC2"/>
    <property type="match status" value="1"/>
</dbReference>
<feature type="compositionally biased region" description="Low complexity" evidence="1">
    <location>
        <begin position="179"/>
        <end position="197"/>
    </location>
</feature>
<evidence type="ECO:0000313" key="2">
    <source>
        <dbReference type="EMBL" id="KAG2439575.1"/>
    </source>
</evidence>
<evidence type="ECO:0000313" key="3">
    <source>
        <dbReference type="Proteomes" id="UP000650467"/>
    </source>
</evidence>
<dbReference type="GO" id="GO:0033063">
    <property type="term" value="C:Rad51B-Rad51C-Rad51D-XRCC2 complex"/>
    <property type="evidence" value="ECO:0007669"/>
    <property type="project" value="InterPro"/>
</dbReference>